<dbReference type="AlphaFoldDB" id="A0A183HHC3"/>
<evidence type="ECO:0000313" key="3">
    <source>
        <dbReference type="Proteomes" id="UP000267606"/>
    </source>
</evidence>
<feature type="compositionally biased region" description="Basic and acidic residues" evidence="1">
    <location>
        <begin position="43"/>
        <end position="52"/>
    </location>
</feature>
<name>A0A183HHC3_9BILA</name>
<reference evidence="4" key="1">
    <citation type="submission" date="2016-06" db="UniProtKB">
        <authorList>
            <consortium name="WormBaseParasite"/>
        </authorList>
    </citation>
    <scope>IDENTIFICATION</scope>
</reference>
<dbReference type="Proteomes" id="UP000267606">
    <property type="component" value="Unassembled WGS sequence"/>
</dbReference>
<keyword evidence="3" id="KW-1185">Reference proteome</keyword>
<gene>
    <name evidence="2" type="ORF">OFLC_LOCUS6885</name>
</gene>
<proteinExistence type="predicted"/>
<dbReference type="WBParaSite" id="OFLC_0000688401-mRNA-1">
    <property type="protein sequence ID" value="OFLC_0000688401-mRNA-1"/>
    <property type="gene ID" value="OFLC_0000688401"/>
</dbReference>
<evidence type="ECO:0000313" key="2">
    <source>
        <dbReference type="EMBL" id="VDO48266.1"/>
    </source>
</evidence>
<feature type="region of interest" description="Disordered" evidence="1">
    <location>
        <begin position="262"/>
        <end position="300"/>
    </location>
</feature>
<sequence length="300" mass="33400">MLTARKTIVSTMQKIILPEAEPAERQKVVLPEGEPVEEQAASKVEEKQEEPSQKSIQEILEPNVTDLKLSPSKVVPKQAQPLQTFGDEKQAQKIAQPKNELVTSPSAAPVQKPQKAAEPIPPVITKSVQQPRKLILPVLSPTVAPVQQKKQTASSIIPIQKPQKQAVVAAKEERRTSQNQSLMVQQQELQQQSQIVDLSQKPEKVGHTVARELKQLKLLLGSANFKNLLSKPLLLALLLSYLKINTYSKIRLYCDIRVEETNADAPQPKTAQSKPVPVITAQNKTPNHEPRKTKLKKRDE</sequence>
<accession>A0A183HHC3</accession>
<organism evidence="4">
    <name type="scientific">Onchocerca flexuosa</name>
    <dbReference type="NCBI Taxonomy" id="387005"/>
    <lineage>
        <taxon>Eukaryota</taxon>
        <taxon>Metazoa</taxon>
        <taxon>Ecdysozoa</taxon>
        <taxon>Nematoda</taxon>
        <taxon>Chromadorea</taxon>
        <taxon>Rhabditida</taxon>
        <taxon>Spirurina</taxon>
        <taxon>Spiruromorpha</taxon>
        <taxon>Filarioidea</taxon>
        <taxon>Onchocercidae</taxon>
        <taxon>Onchocerca</taxon>
    </lineage>
</organism>
<evidence type="ECO:0000313" key="4">
    <source>
        <dbReference type="WBParaSite" id="OFLC_0000688401-mRNA-1"/>
    </source>
</evidence>
<dbReference type="STRING" id="387005.A0A183HHC3"/>
<dbReference type="EMBL" id="UZAJ01006829">
    <property type="protein sequence ID" value="VDO48266.1"/>
    <property type="molecule type" value="Genomic_DNA"/>
</dbReference>
<protein>
    <submittedName>
        <fullName evidence="2 4">Uncharacterized protein</fullName>
    </submittedName>
</protein>
<feature type="region of interest" description="Disordered" evidence="1">
    <location>
        <begin position="22"/>
        <end position="60"/>
    </location>
</feature>
<feature type="region of interest" description="Disordered" evidence="1">
    <location>
        <begin position="86"/>
        <end position="117"/>
    </location>
</feature>
<evidence type="ECO:0000256" key="1">
    <source>
        <dbReference type="SAM" id="MobiDB-lite"/>
    </source>
</evidence>
<feature type="compositionally biased region" description="Basic and acidic residues" evidence="1">
    <location>
        <begin position="286"/>
        <end position="300"/>
    </location>
</feature>
<reference evidence="2 3" key="2">
    <citation type="submission" date="2018-11" db="EMBL/GenBank/DDBJ databases">
        <authorList>
            <consortium name="Pathogen Informatics"/>
        </authorList>
    </citation>
    <scope>NUCLEOTIDE SEQUENCE [LARGE SCALE GENOMIC DNA]</scope>
</reference>